<dbReference type="EMBL" id="RWGY01000978">
    <property type="protein sequence ID" value="TVT97603.1"/>
    <property type="molecule type" value="Genomic_DNA"/>
</dbReference>
<dbReference type="Proteomes" id="UP000324897">
    <property type="component" value="Unassembled WGS sequence"/>
</dbReference>
<keyword evidence="4" id="KW-1185">Reference proteome</keyword>
<evidence type="ECO:0000256" key="1">
    <source>
        <dbReference type="SAM" id="MobiDB-lite"/>
    </source>
</evidence>
<dbReference type="SUPFAM" id="SSF81383">
    <property type="entry name" value="F-box domain"/>
    <property type="match status" value="2"/>
</dbReference>
<feature type="domain" description="F-box" evidence="2">
    <location>
        <begin position="390"/>
        <end position="437"/>
    </location>
</feature>
<feature type="compositionally biased region" description="Acidic residues" evidence="1">
    <location>
        <begin position="753"/>
        <end position="785"/>
    </location>
</feature>
<evidence type="ECO:0000313" key="4">
    <source>
        <dbReference type="Proteomes" id="UP000324897"/>
    </source>
</evidence>
<feature type="region of interest" description="Disordered" evidence="1">
    <location>
        <begin position="749"/>
        <end position="797"/>
    </location>
</feature>
<organism evidence="3 4">
    <name type="scientific">Eragrostis curvula</name>
    <name type="common">weeping love grass</name>
    <dbReference type="NCBI Taxonomy" id="38414"/>
    <lineage>
        <taxon>Eukaryota</taxon>
        <taxon>Viridiplantae</taxon>
        <taxon>Streptophyta</taxon>
        <taxon>Embryophyta</taxon>
        <taxon>Tracheophyta</taxon>
        <taxon>Spermatophyta</taxon>
        <taxon>Magnoliopsida</taxon>
        <taxon>Liliopsida</taxon>
        <taxon>Poales</taxon>
        <taxon>Poaceae</taxon>
        <taxon>PACMAD clade</taxon>
        <taxon>Chloridoideae</taxon>
        <taxon>Eragrostideae</taxon>
        <taxon>Eragrostidinae</taxon>
        <taxon>Eragrostis</taxon>
    </lineage>
</organism>
<dbReference type="Gramene" id="TVT97603">
    <property type="protein sequence ID" value="TVT97603"/>
    <property type="gene ID" value="EJB05_57142"/>
</dbReference>
<feature type="domain" description="F-box" evidence="2">
    <location>
        <begin position="4"/>
        <end position="50"/>
    </location>
</feature>
<dbReference type="InterPro" id="IPR001810">
    <property type="entry name" value="F-box_dom"/>
</dbReference>
<dbReference type="PANTHER" id="PTHR34591">
    <property type="entry name" value="OS03G0653100 PROTEIN-RELATED"/>
    <property type="match status" value="1"/>
</dbReference>
<reference evidence="3 4" key="1">
    <citation type="journal article" date="2019" name="Sci. Rep.">
        <title>A high-quality genome of Eragrostis curvula grass provides insights into Poaceae evolution and supports new strategies to enhance forage quality.</title>
        <authorList>
            <person name="Carballo J."/>
            <person name="Santos B.A.C.M."/>
            <person name="Zappacosta D."/>
            <person name="Garbus I."/>
            <person name="Selva J.P."/>
            <person name="Gallo C.A."/>
            <person name="Diaz A."/>
            <person name="Albertini E."/>
            <person name="Caccamo M."/>
            <person name="Echenique V."/>
        </authorList>
    </citation>
    <scope>NUCLEOTIDE SEQUENCE [LARGE SCALE GENOMIC DNA]</scope>
    <source>
        <strain evidence="4">cv. Victoria</strain>
        <tissue evidence="3">Leaf</tissue>
    </source>
</reference>
<dbReference type="PANTHER" id="PTHR34591:SF43">
    <property type="entry name" value="F-BOX DOMAIN-CONTAINING PROTEIN"/>
    <property type="match status" value="1"/>
</dbReference>
<dbReference type="AlphaFoldDB" id="A0A5J9SFK9"/>
<evidence type="ECO:0000259" key="2">
    <source>
        <dbReference type="PROSITE" id="PS50181"/>
    </source>
</evidence>
<sequence>METAAAIAILPDNVLVAILCRLPERGLAASRRVCKAWRAIVDEQQLLLRLRRLLPQSVAGLFVNYIDHWRPHFFGRPTSAAGPQIDGEFSFVAREKRWSWYRILDHSNGLVLRSSDDFTGDSMYVCNPATQGWARLPRCGDDDCSRRAFIVFDPAVSPQYEVLLAPLEPVKKQGFGRMATVIMDVAFVIVKDQEVGGEGVRPGRLSLSNHTYKVIKSPIDLTECDGGERSFIGKSKNGIYFASLSDKAHLRVWILDESEDKRTVWQLKYDSLLDTNAWWEWILNDEKKYDYEGSLILDDYISKGKKNNVEWNSDDDDDTIIKTTDEDGEYLHHVVRFLGFHPDKEVPGTYSIWIWDTWIGIFIDASNSSRTAIGSGTSRILRSASMETAATTVAILPDHVLAAVLGRLPACSLAASRCVCKAWRAIVDEHRLLLPHLLPHSVGGLFINYIDCLRPHFFLRPTSATGPRIDGEFGFITREKPWRWYRILDHCNGLVLRSGDHHSGDSMYVCNPATRRWARLPHCGDDGWSRRAFVVFDPVISPHYEVLLASLEPSMKQGSVEWPPSSWTWHAFLSKTKRWEERVFVREGEAAGTVAKLKLRHWKEEQYDTRWRYGTYWQGSLYVHCRGEYVSRLSLSNNTYKVIKSPIGLAECDGGERSFVGKSKNGIYFVTLDDKAHLCVWILDESEDKRTVWKLKHDSVLDRTAWWEWIHNNRRNYDYVQQIYDGPWIIDVCGDGTRNDACYDYNVEREDNVSSEEGGDDVYDDESKDNVFDDESEDDVNDTESQEGKGSSLDKYKADWDSDNDNIMDLRNNHEHNFREYIHFLGFYPYKEVIFLSDSAKFGVAFHLSSTKVQYLGVANPPPPHDYNRGLFESFVYTPCFIGD</sequence>
<dbReference type="SMART" id="SM00256">
    <property type="entry name" value="FBOX"/>
    <property type="match status" value="2"/>
</dbReference>
<proteinExistence type="predicted"/>
<gene>
    <name evidence="3" type="ORF">EJB05_57142</name>
</gene>
<feature type="non-terminal residue" evidence="3">
    <location>
        <position position="1"/>
    </location>
</feature>
<dbReference type="PROSITE" id="PS50181">
    <property type="entry name" value="FBOX"/>
    <property type="match status" value="2"/>
</dbReference>
<comment type="caution">
    <text evidence="3">The sequence shown here is derived from an EMBL/GenBank/DDBJ whole genome shotgun (WGS) entry which is preliminary data.</text>
</comment>
<dbReference type="Pfam" id="PF00646">
    <property type="entry name" value="F-box"/>
    <property type="match status" value="1"/>
</dbReference>
<evidence type="ECO:0000313" key="3">
    <source>
        <dbReference type="EMBL" id="TVT97603.1"/>
    </source>
</evidence>
<dbReference type="Gene3D" id="1.20.1280.50">
    <property type="match status" value="2"/>
</dbReference>
<dbReference type="InterPro" id="IPR036047">
    <property type="entry name" value="F-box-like_dom_sf"/>
</dbReference>
<protein>
    <recommendedName>
        <fullName evidence="2">F-box domain-containing protein</fullName>
    </recommendedName>
</protein>
<name>A0A5J9SFK9_9POAL</name>
<dbReference type="Pfam" id="PF12937">
    <property type="entry name" value="F-box-like"/>
    <property type="match status" value="1"/>
</dbReference>
<accession>A0A5J9SFK9</accession>